<feature type="signal peptide" evidence="1">
    <location>
        <begin position="1"/>
        <end position="24"/>
    </location>
</feature>
<dbReference type="Gene3D" id="2.160.20.10">
    <property type="entry name" value="Single-stranded right-handed beta-helix, Pectin lyase-like"/>
    <property type="match status" value="1"/>
</dbReference>
<accession>A0A1I6B5M3</accession>
<dbReference type="Gene3D" id="2.60.40.10">
    <property type="entry name" value="Immunoglobulins"/>
    <property type="match status" value="1"/>
</dbReference>
<dbReference type="InterPro" id="IPR013783">
    <property type="entry name" value="Ig-like_fold"/>
</dbReference>
<evidence type="ECO:0000259" key="2">
    <source>
        <dbReference type="Pfam" id="PF13229"/>
    </source>
</evidence>
<dbReference type="InterPro" id="IPR006626">
    <property type="entry name" value="PbH1"/>
</dbReference>
<evidence type="ECO:0000256" key="1">
    <source>
        <dbReference type="SAM" id="SignalP"/>
    </source>
</evidence>
<dbReference type="PROSITE" id="PS51257">
    <property type="entry name" value="PROKAR_LIPOPROTEIN"/>
    <property type="match status" value="1"/>
</dbReference>
<dbReference type="InterPro" id="IPR022441">
    <property type="entry name" value="Para_beta_helix_rpt-2"/>
</dbReference>
<feature type="chain" id="PRO_5011595931" evidence="1">
    <location>
        <begin position="25"/>
        <end position="1358"/>
    </location>
</feature>
<dbReference type="RefSeq" id="WP_092677910.1">
    <property type="nucleotide sequence ID" value="NZ_FOXS01000007.1"/>
</dbReference>
<protein>
    <submittedName>
        <fullName evidence="3">Parallel beta-helix repeat (Two copies)</fullName>
    </submittedName>
</protein>
<dbReference type="EMBL" id="FOXS01000007">
    <property type="protein sequence ID" value="SFQ76226.1"/>
    <property type="molecule type" value="Genomic_DNA"/>
</dbReference>
<dbReference type="SUPFAM" id="SSF63829">
    <property type="entry name" value="Calcium-dependent phosphotriesterase"/>
    <property type="match status" value="1"/>
</dbReference>
<keyword evidence="4" id="KW-1185">Reference proteome</keyword>
<sequence>MKLLLRLFAFLLICATIAPGRVQAQNPGGSFSCDGTFYQVRQTGTGTGASSVLYVVNRSTAAYTTAPYTFGGTNNTGNLGVVLNGLSYNSLDSYLYALTYPADNGTLNAANGVHLYRIGQGGIQDLGRTDLPLLAYNSGTIDKEGNFYVTTRASGVASDNILFRLNLANFSTVLTSHDEIPIRNSSNQSILDASTYLRDIAFSPSDDNLYGVGFINQAFRLQLNAARTQATVTILGTGNSGDVMGSNFFDVAGNLYAYSNGTIGTAGSGGFYSVSTADGAMTKISSIDPVSNSDGASCINPDQKIDVIKQVTNVSVSTSGGGPNLETRYDVTFEVGVKNTGTTTAPNVQVADFLATTFPSTSFSILTGSTVTNFGVNATAPPTLAFNTAFTGRDNNADLLTGNRSLTAGQSALIRFTVRLAYAVGAAPPTAPFFNSAYASTISGATANQGHVQLSNGSVLPPGNLLAEDKSNNSAGFPLTPNGDGASPTPVYLNTVISGSVFEDVNYGGGAGRNQFSSSGQGVEARVELYSGAGAFLRSTGTDAEGNYLFTNEAGTTPLAPSTDYRVRVVNSSVVSSRAVATTGLNPIAVQTFISNGTTPITNQVGGAIPTLIDFGATNSGNLPASTAARTIQSITNVRTPASGPVLGADFGFNFDLVVNTNDADQGSLRQFIINANALGNATLDQVAFNGTAAAGTTATTPAAGIETAIFMMNDGRANGTAPAGLRLGMTAPAGYNATTGFTITLATPLPDITDSRTAIDGEFQATLTGNRVAAIANTTTGPEVTINFNSLKGLFVTGGNTRIASLGLNNARGSVNGTNTTITLSDGAAVTFSGASVSGSTVSDVTATNNAVAGVRLQRSGTTAATNATGVTIANNILRTGTTITGTSPVNGAGINLIGANGNVINNNTISNNSGWGILLATASNDGNTIRNNTINNNGTGSTTEGAGIGIQVGNNNLISANTINANSSDGIVALNGTLGNRFSQNNIFANGGTTIGALGIDLSANTTVTGDGVTPNANGKTAASGANGLLNFPVFTQATIFNGMLFVTGYARAGALLELFVASADPTQYGEGATYLFNATEGSASDGDVGTANYSATSGLPAGSPTTPMQGSETGVSRFRFSFPVTAAQATSLVSSKLTATVTVPTTVNGLAVGNTSEFSALITVLNNQPLPVELTEFTVTAVKNLDAALVWRTATEKNNERFEVERSLNGVDFAAIGQVRGQGTKSSATDYALTDAGIGRKASGLVYYRLKQVDTDGTATFSPVRTVEFAKTLTISLFPNPATGTVQLDLGQLPTGAYQVSLIDAVGRTVLNQTLAAGIAHPLDLHSVVGGTYTLLVRGQNGGHVINFTKRLVKE</sequence>
<keyword evidence="1" id="KW-0732">Signal</keyword>
<dbReference type="Pfam" id="PF13229">
    <property type="entry name" value="Beta_helix"/>
    <property type="match status" value="1"/>
</dbReference>
<dbReference type="InterPro" id="IPR039448">
    <property type="entry name" value="Beta_helix"/>
</dbReference>
<proteinExistence type="predicted"/>
<dbReference type="InterPro" id="IPR011050">
    <property type="entry name" value="Pectin_lyase_fold/virulence"/>
</dbReference>
<dbReference type="InterPro" id="IPR012334">
    <property type="entry name" value="Pectin_lyas_fold"/>
</dbReference>
<reference evidence="4" key="1">
    <citation type="submission" date="2016-10" db="EMBL/GenBank/DDBJ databases">
        <authorList>
            <person name="Varghese N."/>
            <person name="Submissions S."/>
        </authorList>
    </citation>
    <scope>NUCLEOTIDE SEQUENCE [LARGE SCALE GENOMIC DNA]</scope>
    <source>
        <strain evidence="4">OR362-8,ATCC BAA-1266,JCM 13504</strain>
    </source>
</reference>
<dbReference type="Proteomes" id="UP000199029">
    <property type="component" value="Unassembled WGS sequence"/>
</dbReference>
<feature type="domain" description="Right handed beta helix" evidence="2">
    <location>
        <begin position="816"/>
        <end position="989"/>
    </location>
</feature>
<dbReference type="SMART" id="SM00710">
    <property type="entry name" value="PbH1"/>
    <property type="match status" value="6"/>
</dbReference>
<dbReference type="SUPFAM" id="SSF51126">
    <property type="entry name" value="Pectin lyase-like"/>
    <property type="match status" value="2"/>
</dbReference>
<dbReference type="NCBIfam" id="TIGR03804">
    <property type="entry name" value="para_beta_helix"/>
    <property type="match status" value="1"/>
</dbReference>
<dbReference type="STRING" id="1227077.SAMN04515668_4191"/>
<organism evidence="3 4">
    <name type="scientific">Hymenobacter arizonensis</name>
    <name type="common">Siccationidurans arizonensis</name>
    <dbReference type="NCBI Taxonomy" id="1227077"/>
    <lineage>
        <taxon>Bacteria</taxon>
        <taxon>Pseudomonadati</taxon>
        <taxon>Bacteroidota</taxon>
        <taxon>Cytophagia</taxon>
        <taxon>Cytophagales</taxon>
        <taxon>Hymenobacteraceae</taxon>
        <taxon>Hymenobacter</taxon>
    </lineage>
</organism>
<dbReference type="OrthoDB" id="642696at2"/>
<name>A0A1I6B5M3_HYMAR</name>
<evidence type="ECO:0000313" key="4">
    <source>
        <dbReference type="Proteomes" id="UP000199029"/>
    </source>
</evidence>
<evidence type="ECO:0000313" key="3">
    <source>
        <dbReference type="EMBL" id="SFQ76226.1"/>
    </source>
</evidence>
<gene>
    <name evidence="3" type="ORF">SAMN04515668_4191</name>
</gene>